<protein>
    <submittedName>
        <fullName evidence="2">Uncharacterized protein</fullName>
    </submittedName>
</protein>
<organism evidence="2 3">
    <name type="scientific">Albula glossodonta</name>
    <name type="common">roundjaw bonefish</name>
    <dbReference type="NCBI Taxonomy" id="121402"/>
    <lineage>
        <taxon>Eukaryota</taxon>
        <taxon>Metazoa</taxon>
        <taxon>Chordata</taxon>
        <taxon>Craniata</taxon>
        <taxon>Vertebrata</taxon>
        <taxon>Euteleostomi</taxon>
        <taxon>Actinopterygii</taxon>
        <taxon>Neopterygii</taxon>
        <taxon>Teleostei</taxon>
        <taxon>Albuliformes</taxon>
        <taxon>Albulidae</taxon>
        <taxon>Albula</taxon>
    </lineage>
</organism>
<gene>
    <name evidence="2" type="ORF">JZ751_020446</name>
</gene>
<reference evidence="2" key="1">
    <citation type="thesis" date="2021" institute="BYU ScholarsArchive" country="Provo, UT, USA">
        <title>Applications of and Algorithms for Genome Assembly and Genomic Analyses with an Emphasis on Marine Teleosts.</title>
        <authorList>
            <person name="Pickett B.D."/>
        </authorList>
    </citation>
    <scope>NUCLEOTIDE SEQUENCE</scope>
    <source>
        <strain evidence="2">HI-2016</strain>
    </source>
</reference>
<proteinExistence type="predicted"/>
<feature type="region of interest" description="Disordered" evidence="1">
    <location>
        <begin position="1"/>
        <end position="29"/>
    </location>
</feature>
<accession>A0A8T2MY73</accession>
<dbReference type="EMBL" id="JAFBMS010000399">
    <property type="protein sequence ID" value="KAG9331011.1"/>
    <property type="molecule type" value="Genomic_DNA"/>
</dbReference>
<dbReference type="AlphaFoldDB" id="A0A8T2MY73"/>
<comment type="caution">
    <text evidence="2">The sequence shown here is derived from an EMBL/GenBank/DDBJ whole genome shotgun (WGS) entry which is preliminary data.</text>
</comment>
<sequence length="87" mass="9170">MDDATQADLTAVTASSSQSPVLVPPPPTSPWHRKRLAGQAPWEQAEVLSLGLRLAPGPQLPGTCLSPTLTPTQVTPNVPPEITQTRP</sequence>
<dbReference type="Proteomes" id="UP000824540">
    <property type="component" value="Unassembled WGS sequence"/>
</dbReference>
<evidence type="ECO:0000313" key="3">
    <source>
        <dbReference type="Proteomes" id="UP000824540"/>
    </source>
</evidence>
<evidence type="ECO:0000256" key="1">
    <source>
        <dbReference type="SAM" id="MobiDB-lite"/>
    </source>
</evidence>
<name>A0A8T2MY73_9TELE</name>
<evidence type="ECO:0000313" key="2">
    <source>
        <dbReference type="EMBL" id="KAG9331011.1"/>
    </source>
</evidence>
<keyword evidence="3" id="KW-1185">Reference proteome</keyword>
<feature type="region of interest" description="Disordered" evidence="1">
    <location>
        <begin position="66"/>
        <end position="87"/>
    </location>
</feature>